<evidence type="ECO:0000259" key="1">
    <source>
        <dbReference type="Pfam" id="PF07411"/>
    </source>
</evidence>
<dbReference type="OrthoDB" id="9802792at2"/>
<name>A0A2C6LLQ4_9FIRM</name>
<gene>
    <name evidence="2" type="ORF">P378_02965</name>
</gene>
<dbReference type="InterPro" id="IPR036913">
    <property type="entry name" value="YegP-like_sf"/>
</dbReference>
<dbReference type="AlphaFoldDB" id="A0A2C6LLQ4"/>
<evidence type="ECO:0000313" key="2">
    <source>
        <dbReference type="EMBL" id="PHJ39520.1"/>
    </source>
</evidence>
<dbReference type="Proteomes" id="UP000222564">
    <property type="component" value="Unassembled WGS sequence"/>
</dbReference>
<reference evidence="2 3" key="1">
    <citation type="submission" date="2013-09" db="EMBL/GenBank/DDBJ databases">
        <title>Biodegradation of hydrocarbons in the deep terrestrial subsurface : characterization of a microbial consortium composed of two Desulfotomaculum species originating from a deep geological formation.</title>
        <authorList>
            <person name="Aullo T."/>
            <person name="Berlendis S."/>
            <person name="Lascourreges J.-F."/>
            <person name="Dessort D."/>
            <person name="Saint-Laurent S."/>
            <person name="Schraauwers B."/>
            <person name="Mas J."/>
            <person name="Magot M."/>
            <person name="Ranchou-Peyruse A."/>
        </authorList>
    </citation>
    <scope>NUCLEOTIDE SEQUENCE [LARGE SCALE GENOMIC DNA]</scope>
    <source>
        <strain evidence="2 3">Bs107</strain>
    </source>
</reference>
<dbReference type="InterPro" id="IPR010879">
    <property type="entry name" value="DUF1508"/>
</dbReference>
<keyword evidence="3" id="KW-1185">Reference proteome</keyword>
<comment type="caution">
    <text evidence="2">The sequence shown here is derived from an EMBL/GenBank/DDBJ whole genome shotgun (WGS) entry which is preliminary data.</text>
</comment>
<dbReference type="EMBL" id="AWQQ01000018">
    <property type="protein sequence ID" value="PHJ39520.1"/>
    <property type="molecule type" value="Genomic_DNA"/>
</dbReference>
<organism evidence="2 3">
    <name type="scientific">Desulforamulus profundi</name>
    <dbReference type="NCBI Taxonomy" id="1383067"/>
    <lineage>
        <taxon>Bacteria</taxon>
        <taxon>Bacillati</taxon>
        <taxon>Bacillota</taxon>
        <taxon>Clostridia</taxon>
        <taxon>Eubacteriales</taxon>
        <taxon>Peptococcaceae</taxon>
        <taxon>Desulforamulus</taxon>
    </lineage>
</organism>
<dbReference type="Gene3D" id="3.30.160.160">
    <property type="entry name" value="YegP-like"/>
    <property type="match status" value="1"/>
</dbReference>
<dbReference type="SUPFAM" id="SSF160113">
    <property type="entry name" value="YegP-like"/>
    <property type="match status" value="1"/>
</dbReference>
<proteinExistence type="predicted"/>
<evidence type="ECO:0000313" key="3">
    <source>
        <dbReference type="Proteomes" id="UP000222564"/>
    </source>
</evidence>
<protein>
    <recommendedName>
        <fullName evidence="1">DUF1508 domain-containing protein</fullName>
    </recommendedName>
</protein>
<feature type="domain" description="DUF1508" evidence="1">
    <location>
        <begin position="17"/>
        <end position="64"/>
    </location>
</feature>
<dbReference type="RefSeq" id="WP_099082175.1">
    <property type="nucleotide sequence ID" value="NZ_AWQQ01000018.1"/>
</dbReference>
<dbReference type="Pfam" id="PF07411">
    <property type="entry name" value="DUF1508"/>
    <property type="match status" value="1"/>
</dbReference>
<dbReference type="PANTHER" id="PTHR40606">
    <property type="match status" value="1"/>
</dbReference>
<dbReference type="PANTHER" id="PTHR40606:SF1">
    <property type="entry name" value="UPF0339 PROTEIN YEGP"/>
    <property type="match status" value="1"/>
</dbReference>
<dbReference type="InterPro" id="IPR051141">
    <property type="entry name" value="UPF0339_domain"/>
</dbReference>
<accession>A0A2C6LLQ4</accession>
<sequence>MLLSEDYKKPKFEIFKDSKGQFRFRLIAKNGEIIAQSEGYDTKQGCENGIQSVKENAPIAVIVDLTNGRIKGTVLVSQKVPGTSLNKRSLTLKG</sequence>